<dbReference type="EMBL" id="CAFBMK010000006">
    <property type="protein sequence ID" value="CAB4894073.1"/>
    <property type="molecule type" value="Genomic_DNA"/>
</dbReference>
<protein>
    <submittedName>
        <fullName evidence="1">Unannotated protein</fullName>
    </submittedName>
</protein>
<evidence type="ECO:0000313" key="1">
    <source>
        <dbReference type="EMBL" id="CAB4894073.1"/>
    </source>
</evidence>
<proteinExistence type="predicted"/>
<reference evidence="1" key="1">
    <citation type="submission" date="2020-05" db="EMBL/GenBank/DDBJ databases">
        <authorList>
            <person name="Chiriac C."/>
            <person name="Salcher M."/>
            <person name="Ghai R."/>
            <person name="Kavagutti S V."/>
        </authorList>
    </citation>
    <scope>NUCLEOTIDE SEQUENCE</scope>
</reference>
<sequence length="158" mass="17151">MHPTPARRPGSSPLHRASLGAAVVAAGVLTVPHPAAAASSGAPCNARLDGGSRVVVPFTDGGRRLANAGITVTRQRADRNAHCLRIRVPGRQVQARWRADFYRLRGGRCIAESQSTQFFPLRSISTGFRVGAGQCLRWTYRITVDGRSYSASVHRRHR</sequence>
<gene>
    <name evidence="1" type="ORF">UFOPK3564_00190</name>
</gene>
<dbReference type="AlphaFoldDB" id="A0A6J7FR87"/>
<organism evidence="1">
    <name type="scientific">freshwater metagenome</name>
    <dbReference type="NCBI Taxonomy" id="449393"/>
    <lineage>
        <taxon>unclassified sequences</taxon>
        <taxon>metagenomes</taxon>
        <taxon>ecological metagenomes</taxon>
    </lineage>
</organism>
<accession>A0A6J7FR87</accession>
<name>A0A6J7FR87_9ZZZZ</name>